<dbReference type="EMBL" id="ADLO01000038">
    <property type="protein sequence ID" value="KGF56558.1"/>
    <property type="molecule type" value="Genomic_DNA"/>
</dbReference>
<dbReference type="HOGENOM" id="CLU_079303_0_0_9"/>
<dbReference type="PANTHER" id="PTHR37314:SF4">
    <property type="entry name" value="UPF0700 TRANSMEMBRANE PROTEIN YOAK"/>
    <property type="match status" value="1"/>
</dbReference>
<dbReference type="RefSeq" id="WP_009260912.1">
    <property type="nucleotide sequence ID" value="NZ_KN174162.1"/>
</dbReference>
<dbReference type="AlphaFoldDB" id="A0A096BAV6"/>
<gene>
    <name evidence="2" type="ORF">HMPREF9460_00902</name>
</gene>
<feature type="transmembrane region" description="Helical" evidence="1">
    <location>
        <begin position="198"/>
        <end position="217"/>
    </location>
</feature>
<comment type="caution">
    <text evidence="2">The sequence shown here is derived from an EMBL/GenBank/DDBJ whole genome shotgun (WGS) entry which is preliminary data.</text>
</comment>
<feature type="transmembrane region" description="Helical" evidence="1">
    <location>
        <begin position="61"/>
        <end position="81"/>
    </location>
</feature>
<reference evidence="2 3" key="1">
    <citation type="submission" date="2011-08" db="EMBL/GenBank/DDBJ databases">
        <title>The Genome Sequence of Clostridium orbiscindens 1_3_50AFAA.</title>
        <authorList>
            <consortium name="The Broad Institute Genome Sequencing Platform"/>
            <person name="Earl A."/>
            <person name="Ward D."/>
            <person name="Feldgarden M."/>
            <person name="Gevers D."/>
            <person name="Daigneault M."/>
            <person name="Strauss J."/>
            <person name="Allen-Vercoe E."/>
            <person name="Young S.K."/>
            <person name="Zeng Q."/>
            <person name="Gargeya S."/>
            <person name="Fitzgerald M."/>
            <person name="Haas B."/>
            <person name="Abouelleil A."/>
            <person name="Alvarado L."/>
            <person name="Arachchi H.M."/>
            <person name="Berlin A."/>
            <person name="Brown A."/>
            <person name="Chapman S.B."/>
            <person name="Chen Z."/>
            <person name="Dunbar C."/>
            <person name="Freedman E."/>
            <person name="Gearin G."/>
            <person name="Gellesch M."/>
            <person name="Goldberg J."/>
            <person name="Griggs A."/>
            <person name="Gujja S."/>
            <person name="Heiman D."/>
            <person name="Howarth C."/>
            <person name="Larson L."/>
            <person name="Lui A."/>
            <person name="MacDonald P.J.P."/>
            <person name="Montmayeur A."/>
            <person name="Murphy C."/>
            <person name="Neiman D."/>
            <person name="Pearson M."/>
            <person name="Priest M."/>
            <person name="Roberts A."/>
            <person name="Saif S."/>
            <person name="Shea T."/>
            <person name="Shenoy N."/>
            <person name="Sisk P."/>
            <person name="Stolte C."/>
            <person name="Sykes S."/>
            <person name="Wortman J."/>
            <person name="Nusbaum C."/>
            <person name="Birren B."/>
        </authorList>
    </citation>
    <scope>NUCLEOTIDE SEQUENCE [LARGE SCALE GENOMIC DNA]</scope>
    <source>
        <strain evidence="2 3">1_3_50AFAA</strain>
    </source>
</reference>
<dbReference type="PATRIC" id="fig|742738.3.peg.931"/>
<accession>A0A096BAV6</accession>
<dbReference type="GeneID" id="63972662"/>
<name>A0A096BAV6_FLAPL</name>
<keyword evidence="1" id="KW-1133">Transmembrane helix</keyword>
<feature type="transmembrane region" description="Helical" evidence="1">
    <location>
        <begin position="93"/>
        <end position="111"/>
    </location>
</feature>
<evidence type="ECO:0000256" key="1">
    <source>
        <dbReference type="SAM" id="Phobius"/>
    </source>
</evidence>
<sequence length="229" mass="24602">MEQTTHRQMSESFRLGAVLALTGGFLDAYTYLIRGGVFANAQTGNIVLLGVRLMEGDWGGAGHYLVPILAFAAGVLAAELIRGRFRGAQALHWRQITVAAELLLLAAVAFLPAALDNAANVLVAFVCAVQVESFRKVNGNAFATTMCTGNLRSGTERLYLWGKTGERDHGHRAAQYYGIIVFFIVGAALGAWCSGRWGQRAVLGACVLLLAAFLLMFQRKPLARTGKGV</sequence>
<keyword evidence="1" id="KW-0812">Transmembrane</keyword>
<dbReference type="Proteomes" id="UP000029585">
    <property type="component" value="Unassembled WGS sequence"/>
</dbReference>
<keyword evidence="1" id="KW-0472">Membrane</keyword>
<dbReference type="InterPro" id="IPR010699">
    <property type="entry name" value="DUF1275"/>
</dbReference>
<feature type="transmembrane region" description="Helical" evidence="1">
    <location>
        <begin position="12"/>
        <end position="32"/>
    </location>
</feature>
<feature type="transmembrane region" description="Helical" evidence="1">
    <location>
        <begin position="173"/>
        <end position="192"/>
    </location>
</feature>
<protein>
    <recommendedName>
        <fullName evidence="4">DUF1275 domain-containing protein</fullName>
    </recommendedName>
</protein>
<dbReference type="PANTHER" id="PTHR37314">
    <property type="entry name" value="SLR0142 PROTEIN"/>
    <property type="match status" value="1"/>
</dbReference>
<proteinExistence type="predicted"/>
<dbReference type="Pfam" id="PF06912">
    <property type="entry name" value="DUF1275"/>
    <property type="match status" value="1"/>
</dbReference>
<evidence type="ECO:0000313" key="3">
    <source>
        <dbReference type="Proteomes" id="UP000029585"/>
    </source>
</evidence>
<dbReference type="eggNOG" id="COG3619">
    <property type="taxonomic scope" value="Bacteria"/>
</dbReference>
<evidence type="ECO:0000313" key="2">
    <source>
        <dbReference type="EMBL" id="KGF56558.1"/>
    </source>
</evidence>
<organism evidence="2 3">
    <name type="scientific">Flavonifractor plautii 1_3_50AFAA</name>
    <dbReference type="NCBI Taxonomy" id="742738"/>
    <lineage>
        <taxon>Bacteria</taxon>
        <taxon>Bacillati</taxon>
        <taxon>Bacillota</taxon>
        <taxon>Clostridia</taxon>
        <taxon>Eubacteriales</taxon>
        <taxon>Oscillospiraceae</taxon>
        <taxon>Flavonifractor</taxon>
    </lineage>
</organism>
<evidence type="ECO:0008006" key="4">
    <source>
        <dbReference type="Google" id="ProtNLM"/>
    </source>
</evidence>
<keyword evidence="3" id="KW-1185">Reference proteome</keyword>